<evidence type="ECO:0000256" key="3">
    <source>
        <dbReference type="ARBA" id="ARBA00023163"/>
    </source>
</evidence>
<dbReference type="InterPro" id="IPR050109">
    <property type="entry name" value="HTH-type_TetR-like_transc_reg"/>
</dbReference>
<dbReference type="InterPro" id="IPR001647">
    <property type="entry name" value="HTH_TetR"/>
</dbReference>
<keyword evidence="8" id="KW-1185">Reference proteome</keyword>
<dbReference type="SUPFAM" id="SSF46689">
    <property type="entry name" value="Homeodomain-like"/>
    <property type="match status" value="1"/>
</dbReference>
<dbReference type="PANTHER" id="PTHR30055:SF234">
    <property type="entry name" value="HTH-TYPE TRANSCRIPTIONAL REGULATOR BETI"/>
    <property type="match status" value="1"/>
</dbReference>
<feature type="domain" description="HTH tetR-type" evidence="6">
    <location>
        <begin position="19"/>
        <end position="78"/>
    </location>
</feature>
<organism evidence="7 8">
    <name type="scientific">Arthrobacter ginkgonis</name>
    <dbReference type="NCBI Taxonomy" id="1630594"/>
    <lineage>
        <taxon>Bacteria</taxon>
        <taxon>Bacillati</taxon>
        <taxon>Actinomycetota</taxon>
        <taxon>Actinomycetes</taxon>
        <taxon>Micrococcales</taxon>
        <taxon>Micrococcaceae</taxon>
        <taxon>Arthrobacter</taxon>
    </lineage>
</organism>
<keyword evidence="1" id="KW-0805">Transcription regulation</keyword>
<evidence type="ECO:0000313" key="8">
    <source>
        <dbReference type="Proteomes" id="UP001500752"/>
    </source>
</evidence>
<dbReference type="Pfam" id="PF00440">
    <property type="entry name" value="TetR_N"/>
    <property type="match status" value="1"/>
</dbReference>
<evidence type="ECO:0000256" key="1">
    <source>
        <dbReference type="ARBA" id="ARBA00023015"/>
    </source>
</evidence>
<dbReference type="PANTHER" id="PTHR30055">
    <property type="entry name" value="HTH-TYPE TRANSCRIPTIONAL REGULATOR RUTR"/>
    <property type="match status" value="1"/>
</dbReference>
<keyword evidence="3" id="KW-0804">Transcription</keyword>
<dbReference type="EMBL" id="BAABEO010000019">
    <property type="protein sequence ID" value="GAA3689560.1"/>
    <property type="molecule type" value="Genomic_DNA"/>
</dbReference>
<name>A0ABP7CFF9_9MICC</name>
<feature type="region of interest" description="Disordered" evidence="5">
    <location>
        <begin position="162"/>
        <end position="194"/>
    </location>
</feature>
<evidence type="ECO:0000256" key="4">
    <source>
        <dbReference type="PROSITE-ProRule" id="PRU00335"/>
    </source>
</evidence>
<evidence type="ECO:0000313" key="7">
    <source>
        <dbReference type="EMBL" id="GAA3689560.1"/>
    </source>
</evidence>
<proteinExistence type="predicted"/>
<dbReference type="Gene3D" id="1.10.357.10">
    <property type="entry name" value="Tetracycline Repressor, domain 2"/>
    <property type="match status" value="1"/>
</dbReference>
<evidence type="ECO:0000256" key="2">
    <source>
        <dbReference type="ARBA" id="ARBA00023125"/>
    </source>
</evidence>
<protein>
    <recommendedName>
        <fullName evidence="6">HTH tetR-type domain-containing protein</fullName>
    </recommendedName>
</protein>
<evidence type="ECO:0000259" key="6">
    <source>
        <dbReference type="PROSITE" id="PS50977"/>
    </source>
</evidence>
<dbReference type="PROSITE" id="PS50977">
    <property type="entry name" value="HTH_TETR_2"/>
    <property type="match status" value="1"/>
</dbReference>
<dbReference type="Proteomes" id="UP001500752">
    <property type="component" value="Unassembled WGS sequence"/>
</dbReference>
<keyword evidence="2 4" id="KW-0238">DNA-binding</keyword>
<comment type="caution">
    <text evidence="7">The sequence shown here is derived from an EMBL/GenBank/DDBJ whole genome shotgun (WGS) entry which is preliminary data.</text>
</comment>
<accession>A0ABP7CFF9</accession>
<dbReference type="InterPro" id="IPR009057">
    <property type="entry name" value="Homeodomain-like_sf"/>
</dbReference>
<reference evidence="8" key="1">
    <citation type="journal article" date="2019" name="Int. J. Syst. Evol. Microbiol.">
        <title>The Global Catalogue of Microorganisms (GCM) 10K type strain sequencing project: providing services to taxonomists for standard genome sequencing and annotation.</title>
        <authorList>
            <consortium name="The Broad Institute Genomics Platform"/>
            <consortium name="The Broad Institute Genome Sequencing Center for Infectious Disease"/>
            <person name="Wu L."/>
            <person name="Ma J."/>
        </authorList>
    </citation>
    <scope>NUCLEOTIDE SEQUENCE [LARGE SCALE GENOMIC DNA]</scope>
    <source>
        <strain evidence="8">JCM 30742</strain>
    </source>
</reference>
<feature type="DNA-binding region" description="H-T-H motif" evidence="4">
    <location>
        <begin position="41"/>
        <end position="60"/>
    </location>
</feature>
<sequence>MAGAALPDGRSARWDGHRQQRRLELVKVARKAVHRLGPGAPMGDIAAAAGTSKSVFYRYFGDKDGLRQAVGEVVIGQMRAEVLAAGRGATSAEEGLRAMVSAYLQMAETSPNVYFFVTADREAGSGPAARAHGEVLDAFFDEVLSIMREGMQAYLASRDAELDGVGPEPATARTASPNGTGSPDGPDLPNGPVGTGAAVAYWPRAALGMVRAVGEDWLRQPPGPVRPSAGELTDTLTGWLARGIAGSPLQETAERQTK</sequence>
<evidence type="ECO:0000256" key="5">
    <source>
        <dbReference type="SAM" id="MobiDB-lite"/>
    </source>
</evidence>
<gene>
    <name evidence="7" type="ORF">GCM10023081_28770</name>
</gene>